<proteinExistence type="predicted"/>
<keyword evidence="2" id="KW-1185">Reference proteome</keyword>
<evidence type="ECO:0000313" key="1">
    <source>
        <dbReference type="EMBL" id="PYF05147.1"/>
    </source>
</evidence>
<dbReference type="Proteomes" id="UP000247416">
    <property type="component" value="Unassembled WGS sequence"/>
</dbReference>
<accession>A0A318TMQ2</accession>
<organism evidence="1 2">
    <name type="scientific">Ureibacillus chungkukjangi</name>
    <dbReference type="NCBI Taxonomy" id="1202712"/>
    <lineage>
        <taxon>Bacteria</taxon>
        <taxon>Bacillati</taxon>
        <taxon>Bacillota</taxon>
        <taxon>Bacilli</taxon>
        <taxon>Bacillales</taxon>
        <taxon>Caryophanaceae</taxon>
        <taxon>Ureibacillus</taxon>
    </lineage>
</organism>
<reference evidence="1 2" key="1">
    <citation type="submission" date="2018-06" db="EMBL/GenBank/DDBJ databases">
        <title>Genomic Encyclopedia of Archaeal and Bacterial Type Strains, Phase II (KMG-II): from individual species to whole genera.</title>
        <authorList>
            <person name="Goeker M."/>
        </authorList>
    </citation>
    <scope>NUCLEOTIDE SEQUENCE [LARGE SCALE GENOMIC DNA]</scope>
    <source>
        <strain evidence="1 2">KACC 16626</strain>
    </source>
</reference>
<dbReference type="EMBL" id="QJTJ01000019">
    <property type="protein sequence ID" value="PYF05147.1"/>
    <property type="molecule type" value="Genomic_DNA"/>
</dbReference>
<sequence length="39" mass="4611">MIDAFLVEIIFKGYLNQEEKISWLKEGGNDKNRKTIKLK</sequence>
<dbReference type="AlphaFoldDB" id="A0A318TMQ2"/>
<gene>
    <name evidence="1" type="ORF">BJ095_11921</name>
</gene>
<protein>
    <submittedName>
        <fullName evidence="1">Uncharacterized protein</fullName>
    </submittedName>
</protein>
<name>A0A318TMQ2_9BACL</name>
<evidence type="ECO:0000313" key="2">
    <source>
        <dbReference type="Proteomes" id="UP000247416"/>
    </source>
</evidence>
<comment type="caution">
    <text evidence="1">The sequence shown here is derived from an EMBL/GenBank/DDBJ whole genome shotgun (WGS) entry which is preliminary data.</text>
</comment>